<dbReference type="InterPro" id="IPR021109">
    <property type="entry name" value="Peptidase_aspartic_dom_sf"/>
</dbReference>
<comment type="caution">
    <text evidence="4">The sequence shown here is derived from an EMBL/GenBank/DDBJ whole genome shotgun (WGS) entry which is preliminary data.</text>
</comment>
<evidence type="ECO:0000256" key="1">
    <source>
        <dbReference type="SAM" id="MobiDB-lite"/>
    </source>
</evidence>
<protein>
    <submittedName>
        <fullName evidence="4">Peptidase aspartic, catalytic</fullName>
    </submittedName>
</protein>
<dbReference type="PROSITE" id="PS51767">
    <property type="entry name" value="PEPTIDASE_A1"/>
    <property type="match status" value="1"/>
</dbReference>
<keyword evidence="5" id="KW-1185">Reference proteome</keyword>
<dbReference type="VEuPathDB" id="FungiDB:PEXP_029860"/>
<name>A0A0A2K8C7_PENEN</name>
<dbReference type="CDD" id="cd12087">
    <property type="entry name" value="TM_EGFR-like"/>
    <property type="match status" value="1"/>
</dbReference>
<feature type="region of interest" description="Disordered" evidence="1">
    <location>
        <begin position="405"/>
        <end position="429"/>
    </location>
</feature>
<dbReference type="RefSeq" id="XP_016603614.1">
    <property type="nucleotide sequence ID" value="XM_016741422.1"/>
</dbReference>
<evidence type="ECO:0000256" key="2">
    <source>
        <dbReference type="SAM" id="Phobius"/>
    </source>
</evidence>
<feature type="region of interest" description="Disordered" evidence="1">
    <location>
        <begin position="672"/>
        <end position="704"/>
    </location>
</feature>
<dbReference type="SUPFAM" id="SSF50630">
    <property type="entry name" value="Acid proteases"/>
    <property type="match status" value="1"/>
</dbReference>
<gene>
    <name evidence="4" type="ORF">PEX2_041470</name>
</gene>
<proteinExistence type="predicted"/>
<evidence type="ECO:0000313" key="5">
    <source>
        <dbReference type="Proteomes" id="UP000030143"/>
    </source>
</evidence>
<feature type="transmembrane region" description="Helical" evidence="2">
    <location>
        <begin position="433"/>
        <end position="456"/>
    </location>
</feature>
<keyword evidence="2" id="KW-0472">Membrane</keyword>
<dbReference type="Pfam" id="PF00026">
    <property type="entry name" value="Asp"/>
    <property type="match status" value="1"/>
</dbReference>
<dbReference type="AlphaFoldDB" id="A0A0A2K8C7"/>
<dbReference type="GeneID" id="27676841"/>
<keyword evidence="2" id="KW-1133">Transmembrane helix</keyword>
<accession>A0A0A2K8C7</accession>
<evidence type="ECO:0000313" key="4">
    <source>
        <dbReference type="EMBL" id="KGO63133.1"/>
    </source>
</evidence>
<dbReference type="PANTHER" id="PTHR16861:SF4">
    <property type="entry name" value="SH3 DOMAIN PROTEIN (AFU_ORTHOLOGUE AFUA_1G13610)"/>
    <property type="match status" value="1"/>
</dbReference>
<dbReference type="EMBL" id="JQFZ01000015">
    <property type="protein sequence ID" value="KGO63133.1"/>
    <property type="molecule type" value="Genomic_DNA"/>
</dbReference>
<dbReference type="Proteomes" id="UP000030143">
    <property type="component" value="Unassembled WGS sequence"/>
</dbReference>
<dbReference type="STRING" id="27334.A0A0A2K8C7"/>
<sequence>MSSVFFGSCDSTQPVFVRLAPEGNDGPWSSFNVRVGSPEQDARVLVSTASPATLVVLSQYGCSEAVMKNVPSDCAVSRGLMFTPNETSTWGQLGTFELTGGESGFEANLGYVQPALFGLDTLGIGLVDGSGGHTLKNQTIGGFATAYPFYLGIFGINTQPLNFTSLGNFSSPSYITTLKENNVIPSLSWSYTAGAIYRLKKVYGQLIFSGYDTSRFTDNSVTFTMADDVTRDLVVALQAITYSGENTESLLSSPINIYIDSTDPNIWLPDTAVDAFESAFGLTLDSTTGLYLVNSSHQSVLLETNAQVSFRLSDVLDGGDTATITLPYNAFNLQAEYPLVENSSYYFPLKCAANESQYTLGRTFLQEAYLSADYERRVFNVSQCTWNEGAEESIVTILASSATTTSESTKSPTSSSSSDSDTSSSGSSLSTGAIVGIVIGAVAAITLIALGVFFFLRRRKQDPGNEPEQSILQFPASQSVSDLEFKHADENAFAIAPIMHGELSGNDTQIHQLHANSGLRPIRDRDTESPAASAMSLVSPDVSFPSPDVMSLMSPDGSLPSPDYHTDHKAPQLYSQRNHNRQPLMPINCNPEPDIPILNSQALVMAHFCRATKALTPATIGAKKRRRRQRREQEEITARRQQPQAKLLDISLEQEFTAMASALVPFVAPIKPPQQAAAQPTRPAEAAASPVGVAHQPTAGPVGN</sequence>
<keyword evidence="2" id="KW-0812">Transmembrane</keyword>
<dbReference type="PANTHER" id="PTHR16861">
    <property type="entry name" value="GLYCOPROTEIN 38"/>
    <property type="match status" value="1"/>
</dbReference>
<reference evidence="4 5" key="1">
    <citation type="journal article" date="2015" name="Mol. Plant Microbe Interact.">
        <title>Genome, transcriptome, and functional analyses of Penicillium expansum provide new insights into secondary metabolism and pathogenicity.</title>
        <authorList>
            <person name="Ballester A.R."/>
            <person name="Marcet-Houben M."/>
            <person name="Levin E."/>
            <person name="Sela N."/>
            <person name="Selma-Lazaro C."/>
            <person name="Carmona L."/>
            <person name="Wisniewski M."/>
            <person name="Droby S."/>
            <person name="Gonzalez-Candelas L."/>
            <person name="Gabaldon T."/>
        </authorList>
    </citation>
    <scope>NUCLEOTIDE SEQUENCE [LARGE SCALE GENOMIC DNA]</scope>
    <source>
        <strain evidence="4 5">MD-8</strain>
    </source>
</reference>
<feature type="compositionally biased region" description="Low complexity" evidence="1">
    <location>
        <begin position="673"/>
        <end position="688"/>
    </location>
</feature>
<dbReference type="HOGENOM" id="CLU_391858_0_0_1"/>
<dbReference type="InterPro" id="IPR033121">
    <property type="entry name" value="PEPTIDASE_A1"/>
</dbReference>
<organism evidence="4 5">
    <name type="scientific">Penicillium expansum</name>
    <name type="common">Blue mold rot fungus</name>
    <dbReference type="NCBI Taxonomy" id="27334"/>
    <lineage>
        <taxon>Eukaryota</taxon>
        <taxon>Fungi</taxon>
        <taxon>Dikarya</taxon>
        <taxon>Ascomycota</taxon>
        <taxon>Pezizomycotina</taxon>
        <taxon>Eurotiomycetes</taxon>
        <taxon>Eurotiomycetidae</taxon>
        <taxon>Eurotiales</taxon>
        <taxon>Aspergillaceae</taxon>
        <taxon>Penicillium</taxon>
    </lineage>
</organism>
<dbReference type="Gene3D" id="2.40.70.10">
    <property type="entry name" value="Acid Proteases"/>
    <property type="match status" value="2"/>
</dbReference>
<feature type="region of interest" description="Disordered" evidence="1">
    <location>
        <begin position="619"/>
        <end position="642"/>
    </location>
</feature>
<feature type="domain" description="Peptidase A1" evidence="3">
    <location>
        <begin position="29"/>
        <end position="382"/>
    </location>
</feature>
<evidence type="ECO:0000259" key="3">
    <source>
        <dbReference type="PROSITE" id="PS51767"/>
    </source>
</evidence>